<dbReference type="PROSITE" id="PS00041">
    <property type="entry name" value="HTH_ARAC_FAMILY_1"/>
    <property type="match status" value="1"/>
</dbReference>
<feature type="domain" description="HTH araC/xylS-type" evidence="5">
    <location>
        <begin position="222"/>
        <end position="320"/>
    </location>
</feature>
<evidence type="ECO:0000256" key="2">
    <source>
        <dbReference type="ARBA" id="ARBA00023125"/>
    </source>
</evidence>
<dbReference type="STRING" id="1082479.SAMN05216241_103207"/>
<dbReference type="CDD" id="cd03136">
    <property type="entry name" value="GATase1_AraC_ArgR_like"/>
    <property type="match status" value="1"/>
</dbReference>
<dbReference type="InterPro" id="IPR018060">
    <property type="entry name" value="HTH_AraC"/>
</dbReference>
<evidence type="ECO:0000256" key="4">
    <source>
        <dbReference type="SAM" id="Phobius"/>
    </source>
</evidence>
<protein>
    <submittedName>
        <fullName evidence="6">Transcriptional regulator, AraC family with amidase-like domain</fullName>
    </submittedName>
</protein>
<dbReference type="InterPro" id="IPR052158">
    <property type="entry name" value="INH-QAR"/>
</dbReference>
<keyword evidence="3" id="KW-0804">Transcription</keyword>
<dbReference type="EMBL" id="FNCE01000003">
    <property type="protein sequence ID" value="SDF92985.1"/>
    <property type="molecule type" value="Genomic_DNA"/>
</dbReference>
<dbReference type="InterPro" id="IPR029062">
    <property type="entry name" value="Class_I_gatase-like"/>
</dbReference>
<dbReference type="GO" id="GO:0043565">
    <property type="term" value="F:sequence-specific DNA binding"/>
    <property type="evidence" value="ECO:0007669"/>
    <property type="project" value="InterPro"/>
</dbReference>
<evidence type="ECO:0000313" key="7">
    <source>
        <dbReference type="Proteomes" id="UP000199415"/>
    </source>
</evidence>
<dbReference type="InterPro" id="IPR018062">
    <property type="entry name" value="HTH_AraC-typ_CS"/>
</dbReference>
<dbReference type="SMART" id="SM00342">
    <property type="entry name" value="HTH_ARAC"/>
    <property type="match status" value="1"/>
</dbReference>
<dbReference type="RefSeq" id="WP_218119145.1">
    <property type="nucleotide sequence ID" value="NZ_FNCE01000003.1"/>
</dbReference>
<keyword evidence="1" id="KW-0805">Transcription regulation</keyword>
<name>A0A1G7Q3E5_9PROT</name>
<dbReference type="PROSITE" id="PS01124">
    <property type="entry name" value="HTH_ARAC_FAMILY_2"/>
    <property type="match status" value="1"/>
</dbReference>
<dbReference type="InterPro" id="IPR002818">
    <property type="entry name" value="DJ-1/PfpI"/>
</dbReference>
<dbReference type="SUPFAM" id="SSF46689">
    <property type="entry name" value="Homeodomain-like"/>
    <property type="match status" value="2"/>
</dbReference>
<reference evidence="6 7" key="1">
    <citation type="submission" date="2016-10" db="EMBL/GenBank/DDBJ databases">
        <authorList>
            <person name="de Groot N.N."/>
        </authorList>
    </citation>
    <scope>NUCLEOTIDE SEQUENCE [LARGE SCALE GENOMIC DNA]</scope>
    <source>
        <strain evidence="6 7">DSM 25584</strain>
    </source>
</reference>
<evidence type="ECO:0000256" key="3">
    <source>
        <dbReference type="ARBA" id="ARBA00023163"/>
    </source>
</evidence>
<dbReference type="PRINTS" id="PR00032">
    <property type="entry name" value="HTHARAC"/>
</dbReference>
<dbReference type="Pfam" id="PF01965">
    <property type="entry name" value="DJ-1_PfpI"/>
    <property type="match status" value="1"/>
</dbReference>
<dbReference type="InterPro" id="IPR009057">
    <property type="entry name" value="Homeodomain-like_sf"/>
</dbReference>
<sequence length="322" mass="35855">MLHERNLEQPQRIGFLLVPNFSMMCLLSAVEPLRVANRFAGGDAYRWQFISATGGPIQASNGMAIMTEAGIDDVADVPVVAVVASEDPLRNADPRIYPWLRKLHRQGRDLGAFDTAPYLLAEAGLLSGRHVTLHWEVLDAFREAYPDVDARDALFDVDGSIFTCSGGTAALDLMLDLISQHHSHELAVSVSEQFMHHEVRQADVTQRMPADRRAGTHNRTLVRAVAVMEQNIEAPVSLAEVAAACELTKRQLDRLFATHMGKPPLRHYLDIRLERARHLLSQTDMPVSEIGFACGFGSSAYFSRAYRRRYGRPPRAERSQAA</sequence>
<dbReference type="SUPFAM" id="SSF52317">
    <property type="entry name" value="Class I glutamine amidotransferase-like"/>
    <property type="match status" value="1"/>
</dbReference>
<dbReference type="InterPro" id="IPR020449">
    <property type="entry name" value="Tscrpt_reg_AraC-type_HTH"/>
</dbReference>
<evidence type="ECO:0000256" key="1">
    <source>
        <dbReference type="ARBA" id="ARBA00023015"/>
    </source>
</evidence>
<keyword evidence="4" id="KW-0472">Membrane</keyword>
<dbReference type="AlphaFoldDB" id="A0A1G7Q3E5"/>
<accession>A0A1G7Q3E5</accession>
<evidence type="ECO:0000313" key="6">
    <source>
        <dbReference type="EMBL" id="SDF92985.1"/>
    </source>
</evidence>
<proteinExistence type="predicted"/>
<dbReference type="Gene3D" id="1.10.10.60">
    <property type="entry name" value="Homeodomain-like"/>
    <property type="match status" value="2"/>
</dbReference>
<keyword evidence="4" id="KW-0812">Transmembrane</keyword>
<dbReference type="Pfam" id="PF12833">
    <property type="entry name" value="HTH_18"/>
    <property type="match status" value="1"/>
</dbReference>
<dbReference type="PANTHER" id="PTHR43130:SF3">
    <property type="entry name" value="HTH-TYPE TRANSCRIPTIONAL REGULATOR RV1931C"/>
    <property type="match status" value="1"/>
</dbReference>
<feature type="transmembrane region" description="Helical" evidence="4">
    <location>
        <begin position="12"/>
        <end position="30"/>
    </location>
</feature>
<keyword evidence="2" id="KW-0238">DNA-binding</keyword>
<evidence type="ECO:0000259" key="5">
    <source>
        <dbReference type="PROSITE" id="PS01124"/>
    </source>
</evidence>
<dbReference type="GO" id="GO:0003700">
    <property type="term" value="F:DNA-binding transcription factor activity"/>
    <property type="evidence" value="ECO:0007669"/>
    <property type="project" value="InterPro"/>
</dbReference>
<gene>
    <name evidence="6" type="ORF">SAMN05216241_103207</name>
</gene>
<dbReference type="PANTHER" id="PTHR43130">
    <property type="entry name" value="ARAC-FAMILY TRANSCRIPTIONAL REGULATOR"/>
    <property type="match status" value="1"/>
</dbReference>
<keyword evidence="4" id="KW-1133">Transmembrane helix</keyword>
<dbReference type="Gene3D" id="3.40.50.880">
    <property type="match status" value="1"/>
</dbReference>
<dbReference type="Proteomes" id="UP000199415">
    <property type="component" value="Unassembled WGS sequence"/>
</dbReference>
<keyword evidence="7" id="KW-1185">Reference proteome</keyword>
<organism evidence="6 7">
    <name type="scientific">Limimonas halophila</name>
    <dbReference type="NCBI Taxonomy" id="1082479"/>
    <lineage>
        <taxon>Bacteria</taxon>
        <taxon>Pseudomonadati</taxon>
        <taxon>Pseudomonadota</taxon>
        <taxon>Alphaproteobacteria</taxon>
        <taxon>Rhodospirillales</taxon>
        <taxon>Rhodovibrionaceae</taxon>
        <taxon>Limimonas</taxon>
    </lineage>
</organism>